<evidence type="ECO:0000313" key="3">
    <source>
        <dbReference type="Proteomes" id="UP000215127"/>
    </source>
</evidence>
<accession>A0A1X7RJ97</accession>
<dbReference type="InterPro" id="IPR004843">
    <property type="entry name" value="Calcineurin-like_PHP"/>
</dbReference>
<dbReference type="InterPro" id="IPR029052">
    <property type="entry name" value="Metallo-depent_PP-like"/>
</dbReference>
<name>A0A1X7RJ97_ZYMT9</name>
<dbReference type="AlphaFoldDB" id="A0A1X7RJ97"/>
<dbReference type="SUPFAM" id="SSF56300">
    <property type="entry name" value="Metallo-dependent phosphatases"/>
    <property type="match status" value="1"/>
</dbReference>
<evidence type="ECO:0000259" key="1">
    <source>
        <dbReference type="Pfam" id="PF00149"/>
    </source>
</evidence>
<dbReference type="Proteomes" id="UP000215127">
    <property type="component" value="Chromosome 2"/>
</dbReference>
<reference evidence="2 3" key="1">
    <citation type="submission" date="2016-06" db="EMBL/GenBank/DDBJ databases">
        <authorList>
            <person name="Kjaerup R.B."/>
            <person name="Dalgaard T.S."/>
            <person name="Juul-Madsen H.R."/>
        </authorList>
    </citation>
    <scope>NUCLEOTIDE SEQUENCE [LARGE SCALE GENOMIC DNA]</scope>
</reference>
<organism evidence="2 3">
    <name type="scientific">Zymoseptoria tritici (strain ST99CH_3D7)</name>
    <dbReference type="NCBI Taxonomy" id="1276538"/>
    <lineage>
        <taxon>Eukaryota</taxon>
        <taxon>Fungi</taxon>
        <taxon>Dikarya</taxon>
        <taxon>Ascomycota</taxon>
        <taxon>Pezizomycotina</taxon>
        <taxon>Dothideomycetes</taxon>
        <taxon>Dothideomycetidae</taxon>
        <taxon>Mycosphaerellales</taxon>
        <taxon>Mycosphaerellaceae</taxon>
        <taxon>Zymoseptoria</taxon>
    </lineage>
</organism>
<feature type="domain" description="Calcineurin-like phosphoesterase" evidence="1">
    <location>
        <begin position="25"/>
        <end position="224"/>
    </location>
</feature>
<dbReference type="PANTHER" id="PTHR37844">
    <property type="entry name" value="SER/THR PROTEIN PHOSPHATASE SUPERFAMILY (AFU_ORTHOLOGUE AFUA_1G14840)"/>
    <property type="match status" value="1"/>
</dbReference>
<sequence length="267" mass="30304">MARVQYMSDLHLERIKYDFTVTKAAPTLILAGDIGRFCDYEQYLKFLARLCEPGQFESVLLVPGNHEFYGSSRDAGLTAAEKLVNEPSLHGKLYLLSRGRFDVPGTNHTILGCTLHSHIADGYTKLTNDFARIAEWTVKNHNAEHQKDLAWLKESLLHLKGSEPQRSVTIVTHYAPTFDLVTHPKNENNAVSQCFSSNALEDIRQAGLVGRGSKVSWIFGHTHWNVRSRRGDVVLLSNQLCVDDKDLTWWQRKRSFRPFDPKAIISV</sequence>
<dbReference type="EMBL" id="LT853693">
    <property type="protein sequence ID" value="SMQ47290.1"/>
    <property type="molecule type" value="Genomic_DNA"/>
</dbReference>
<keyword evidence="3" id="KW-1185">Reference proteome</keyword>
<dbReference type="Pfam" id="PF00149">
    <property type="entry name" value="Metallophos"/>
    <property type="match status" value="1"/>
</dbReference>
<dbReference type="Gene3D" id="3.60.21.10">
    <property type="match status" value="1"/>
</dbReference>
<evidence type="ECO:0000313" key="2">
    <source>
        <dbReference type="EMBL" id="SMQ47290.1"/>
    </source>
</evidence>
<dbReference type="PANTHER" id="PTHR37844:SF2">
    <property type="entry name" value="SER_THR PROTEIN PHOSPHATASE SUPERFAMILY (AFU_ORTHOLOGUE AFUA_1G14840)"/>
    <property type="match status" value="1"/>
</dbReference>
<proteinExistence type="predicted"/>
<dbReference type="GO" id="GO:0016787">
    <property type="term" value="F:hydrolase activity"/>
    <property type="evidence" value="ECO:0007669"/>
    <property type="project" value="InterPro"/>
</dbReference>
<protein>
    <recommendedName>
        <fullName evidence="1">Calcineurin-like phosphoesterase domain-containing protein</fullName>
    </recommendedName>
</protein>
<gene>
    <name evidence="2" type="ORF">ZT3D7_G2437</name>
</gene>